<dbReference type="GO" id="GO:0031490">
    <property type="term" value="F:chromatin DNA binding"/>
    <property type="evidence" value="ECO:0007669"/>
    <property type="project" value="TreeGrafter"/>
</dbReference>
<dbReference type="OrthoDB" id="1259151at2759"/>
<dbReference type="GO" id="GO:0005634">
    <property type="term" value="C:nucleus"/>
    <property type="evidence" value="ECO:0007669"/>
    <property type="project" value="TreeGrafter"/>
</dbReference>
<gene>
    <name evidence="1" type="ORF">Esi_0161_0017</name>
</gene>
<evidence type="ECO:0000313" key="2">
    <source>
        <dbReference type="Proteomes" id="UP000002630"/>
    </source>
</evidence>
<dbReference type="STRING" id="2880.D7FLT1"/>
<dbReference type="Proteomes" id="UP000002630">
    <property type="component" value="Unassembled WGS sequence"/>
</dbReference>
<name>D7FLT1_ECTSI</name>
<dbReference type="GO" id="GO:0003713">
    <property type="term" value="F:transcription coactivator activity"/>
    <property type="evidence" value="ECO:0007669"/>
    <property type="project" value="InterPro"/>
</dbReference>
<keyword evidence="2" id="KW-1185">Reference proteome</keyword>
<evidence type="ECO:0000313" key="1">
    <source>
        <dbReference type="EMBL" id="CBJ29767.1"/>
    </source>
</evidence>
<protein>
    <submittedName>
        <fullName evidence="1">Uncharacterized protein</fullName>
    </submittedName>
</protein>
<dbReference type="InParanoid" id="D7FLT1"/>
<dbReference type="AlphaFoldDB" id="D7FLT1"/>
<dbReference type="PANTHER" id="PTHR31606">
    <property type="entry name" value="WW DOMAIN BINDING PROTEIN 2, ISOFORM E"/>
    <property type="match status" value="1"/>
</dbReference>
<sequence length="226" mass="23788">MASLNPPIADDLSQLALPRHAVIVGFSAGSGGREVLLARRDGMHLDLTVPTVGRFRTTGDAFLTTDRVVFCARKPHGSQNGMLFKGFDIPLQVLSGEKFEQPILFGANNLSGVVETNVAYAGSTTGATAPGFHATATPVINSSWRLSFRNGGFGTFLHAFYSALQRRRSVDPSVTAVTFAGSEDEWASLQATEVAQAVALDPTDGTVLLTAAPVAASAPPRPYGDL</sequence>
<dbReference type="EMBL" id="FN649760">
    <property type="protein sequence ID" value="CBJ29767.1"/>
    <property type="molecule type" value="Genomic_DNA"/>
</dbReference>
<accession>D7FLT1</accession>
<dbReference type="InterPro" id="IPR044852">
    <property type="entry name" value="WBP2-like"/>
</dbReference>
<proteinExistence type="predicted"/>
<reference evidence="1 2" key="1">
    <citation type="journal article" date="2010" name="Nature">
        <title>The Ectocarpus genome and the independent evolution of multicellularity in brown algae.</title>
        <authorList>
            <person name="Cock J.M."/>
            <person name="Sterck L."/>
            <person name="Rouze P."/>
            <person name="Scornet D."/>
            <person name="Allen A.E."/>
            <person name="Amoutzias G."/>
            <person name="Anthouard V."/>
            <person name="Artiguenave F."/>
            <person name="Aury J.M."/>
            <person name="Badger J.H."/>
            <person name="Beszteri B."/>
            <person name="Billiau K."/>
            <person name="Bonnet E."/>
            <person name="Bothwell J.H."/>
            <person name="Bowler C."/>
            <person name="Boyen C."/>
            <person name="Brownlee C."/>
            <person name="Carrano C.J."/>
            <person name="Charrier B."/>
            <person name="Cho G.Y."/>
            <person name="Coelho S.M."/>
            <person name="Collen J."/>
            <person name="Corre E."/>
            <person name="Da Silva C."/>
            <person name="Delage L."/>
            <person name="Delaroque N."/>
            <person name="Dittami S.M."/>
            <person name="Doulbeau S."/>
            <person name="Elias M."/>
            <person name="Farnham G."/>
            <person name="Gachon C.M."/>
            <person name="Gschloessl B."/>
            <person name="Heesch S."/>
            <person name="Jabbari K."/>
            <person name="Jubin C."/>
            <person name="Kawai H."/>
            <person name="Kimura K."/>
            <person name="Kloareg B."/>
            <person name="Kupper F.C."/>
            <person name="Lang D."/>
            <person name="Le Bail A."/>
            <person name="Leblanc C."/>
            <person name="Lerouge P."/>
            <person name="Lohr M."/>
            <person name="Lopez P.J."/>
            <person name="Martens C."/>
            <person name="Maumus F."/>
            <person name="Michel G."/>
            <person name="Miranda-Saavedra D."/>
            <person name="Morales J."/>
            <person name="Moreau H."/>
            <person name="Motomura T."/>
            <person name="Nagasato C."/>
            <person name="Napoli C.A."/>
            <person name="Nelson D.R."/>
            <person name="Nyvall-Collen P."/>
            <person name="Peters A.F."/>
            <person name="Pommier C."/>
            <person name="Potin P."/>
            <person name="Poulain J."/>
            <person name="Quesneville H."/>
            <person name="Read B."/>
            <person name="Rensing S.A."/>
            <person name="Ritter A."/>
            <person name="Rousvoal S."/>
            <person name="Samanta M."/>
            <person name="Samson G."/>
            <person name="Schroeder D.C."/>
            <person name="Segurens B."/>
            <person name="Strittmatter M."/>
            <person name="Tonon T."/>
            <person name="Tregear J.W."/>
            <person name="Valentin K."/>
            <person name="von Dassow P."/>
            <person name="Yamagishi T."/>
            <person name="Van de Peer Y."/>
            <person name="Wincker P."/>
        </authorList>
    </citation>
    <scope>NUCLEOTIDE SEQUENCE [LARGE SCALE GENOMIC DNA]</scope>
    <source>
        <strain evidence="2">Ec32 / CCAP1310/4</strain>
    </source>
</reference>
<organism evidence="1 2">
    <name type="scientific">Ectocarpus siliculosus</name>
    <name type="common">Brown alga</name>
    <name type="synonym">Conferva siliculosa</name>
    <dbReference type="NCBI Taxonomy" id="2880"/>
    <lineage>
        <taxon>Eukaryota</taxon>
        <taxon>Sar</taxon>
        <taxon>Stramenopiles</taxon>
        <taxon>Ochrophyta</taxon>
        <taxon>PX clade</taxon>
        <taxon>Phaeophyceae</taxon>
        <taxon>Ectocarpales</taxon>
        <taxon>Ectocarpaceae</taxon>
        <taxon>Ectocarpus</taxon>
    </lineage>
</organism>
<dbReference type="PANTHER" id="PTHR31606:SF1">
    <property type="entry name" value="WW DOMAIN BINDING PROTEIN 2, ISOFORM E"/>
    <property type="match status" value="1"/>
</dbReference>